<name>A0A8K0D4L5_IGNLU</name>
<dbReference type="PANTHER" id="PTHR21879">
    <property type="entry name" value="FI03362P-RELATED-RELATED"/>
    <property type="match status" value="1"/>
</dbReference>
<keyword evidence="1" id="KW-0732">Signal</keyword>
<gene>
    <name evidence="2" type="ORF">ILUMI_09259</name>
</gene>
<accession>A0A8K0D4L5</accession>
<dbReference type="Proteomes" id="UP000801492">
    <property type="component" value="Unassembled WGS sequence"/>
</dbReference>
<dbReference type="EMBL" id="VTPC01004651">
    <property type="protein sequence ID" value="KAF2896916.1"/>
    <property type="molecule type" value="Genomic_DNA"/>
</dbReference>
<dbReference type="InterPro" id="IPR012464">
    <property type="entry name" value="DUF1676"/>
</dbReference>
<dbReference type="AlphaFoldDB" id="A0A8K0D4L5"/>
<dbReference type="GO" id="GO:0016020">
    <property type="term" value="C:membrane"/>
    <property type="evidence" value="ECO:0007669"/>
    <property type="project" value="TreeGrafter"/>
</dbReference>
<feature type="chain" id="PRO_5035449363" evidence="1">
    <location>
        <begin position="22"/>
        <end position="214"/>
    </location>
</feature>
<reference evidence="2" key="1">
    <citation type="submission" date="2019-08" db="EMBL/GenBank/DDBJ databases">
        <title>The genome of the North American firefly Photinus pyralis.</title>
        <authorList>
            <consortium name="Photinus pyralis genome working group"/>
            <person name="Fallon T.R."/>
            <person name="Sander Lower S.E."/>
            <person name="Weng J.-K."/>
        </authorList>
    </citation>
    <scope>NUCLEOTIDE SEQUENCE</scope>
    <source>
        <strain evidence="2">TRF0915ILg1</strain>
        <tissue evidence="2">Whole body</tissue>
    </source>
</reference>
<comment type="caution">
    <text evidence="2">The sequence shown here is derived from an EMBL/GenBank/DDBJ whole genome shotgun (WGS) entry which is preliminary data.</text>
</comment>
<keyword evidence="3" id="KW-1185">Reference proteome</keyword>
<dbReference type="OrthoDB" id="6630571at2759"/>
<organism evidence="2 3">
    <name type="scientific">Ignelater luminosus</name>
    <name type="common">Cucubano</name>
    <name type="synonym">Pyrophorus luminosus</name>
    <dbReference type="NCBI Taxonomy" id="2038154"/>
    <lineage>
        <taxon>Eukaryota</taxon>
        <taxon>Metazoa</taxon>
        <taxon>Ecdysozoa</taxon>
        <taxon>Arthropoda</taxon>
        <taxon>Hexapoda</taxon>
        <taxon>Insecta</taxon>
        <taxon>Pterygota</taxon>
        <taxon>Neoptera</taxon>
        <taxon>Endopterygota</taxon>
        <taxon>Coleoptera</taxon>
        <taxon>Polyphaga</taxon>
        <taxon>Elateriformia</taxon>
        <taxon>Elateroidea</taxon>
        <taxon>Elateridae</taxon>
        <taxon>Agrypninae</taxon>
        <taxon>Pyrophorini</taxon>
        <taxon>Ignelater</taxon>
    </lineage>
</organism>
<evidence type="ECO:0000256" key="1">
    <source>
        <dbReference type="SAM" id="SignalP"/>
    </source>
</evidence>
<dbReference type="Pfam" id="PF07898">
    <property type="entry name" value="DUF1676"/>
    <property type="match status" value="1"/>
</dbReference>
<sequence length="214" mass="23024">MNAKVFCAVVLGVCFIALTSAGPVIDNGTGHIDNSVHANEHTSVEETLLRKLNNRCANHDGSSCMMLKLVTYFNRLLKKSSFEIGDVEITQTSTATVVQDTSRSLNEVENMSDEAQLSEVITNKIWDFIRTRSLKWKITDAADIVISGNNGKDGSFNFGFNFRPDTSSVGDARKKKGNGMGALIGAAALKIGLLKALAFKALALLVGKAVLVSK</sequence>
<feature type="non-terminal residue" evidence="2">
    <location>
        <position position="1"/>
    </location>
</feature>
<evidence type="ECO:0000313" key="3">
    <source>
        <dbReference type="Proteomes" id="UP000801492"/>
    </source>
</evidence>
<evidence type="ECO:0000313" key="2">
    <source>
        <dbReference type="EMBL" id="KAF2896916.1"/>
    </source>
</evidence>
<proteinExistence type="predicted"/>
<dbReference type="PANTHER" id="PTHR21879:SF3">
    <property type="entry name" value="FI03378P"/>
    <property type="match status" value="1"/>
</dbReference>
<protein>
    <submittedName>
        <fullName evidence="2">Uncharacterized protein</fullName>
    </submittedName>
</protein>
<feature type="signal peptide" evidence="1">
    <location>
        <begin position="1"/>
        <end position="21"/>
    </location>
</feature>